<name>A0ABR2RZK8_9ROSI</name>
<evidence type="ECO:0000259" key="1">
    <source>
        <dbReference type="Pfam" id="PF20167"/>
    </source>
</evidence>
<protein>
    <recommendedName>
        <fullName evidence="1">Putative plant transposon protein domain-containing protein</fullName>
    </recommendedName>
</protein>
<evidence type="ECO:0000313" key="3">
    <source>
        <dbReference type="Proteomes" id="UP001396334"/>
    </source>
</evidence>
<organism evidence="2 3">
    <name type="scientific">Hibiscus sabdariffa</name>
    <name type="common">roselle</name>
    <dbReference type="NCBI Taxonomy" id="183260"/>
    <lineage>
        <taxon>Eukaryota</taxon>
        <taxon>Viridiplantae</taxon>
        <taxon>Streptophyta</taxon>
        <taxon>Embryophyta</taxon>
        <taxon>Tracheophyta</taxon>
        <taxon>Spermatophyta</taxon>
        <taxon>Magnoliopsida</taxon>
        <taxon>eudicotyledons</taxon>
        <taxon>Gunneridae</taxon>
        <taxon>Pentapetalae</taxon>
        <taxon>rosids</taxon>
        <taxon>malvids</taxon>
        <taxon>Malvales</taxon>
        <taxon>Malvaceae</taxon>
        <taxon>Malvoideae</taxon>
        <taxon>Hibiscus</taxon>
    </lineage>
</organism>
<gene>
    <name evidence="2" type="ORF">V6N11_001411</name>
</gene>
<dbReference type="Pfam" id="PF20167">
    <property type="entry name" value="Transposase_32"/>
    <property type="match status" value="1"/>
</dbReference>
<feature type="domain" description="Putative plant transposon protein" evidence="1">
    <location>
        <begin position="62"/>
        <end position="183"/>
    </location>
</feature>
<dbReference type="InterPro" id="IPR046796">
    <property type="entry name" value="Transposase_32_dom"/>
</dbReference>
<reference evidence="2 3" key="1">
    <citation type="journal article" date="2024" name="G3 (Bethesda)">
        <title>Genome assembly of Hibiscus sabdariffa L. provides insights into metabolisms of medicinal natural products.</title>
        <authorList>
            <person name="Kim T."/>
        </authorList>
    </citation>
    <scope>NUCLEOTIDE SEQUENCE [LARGE SCALE GENOMIC DNA]</scope>
    <source>
        <strain evidence="2">TK-2024</strain>
        <tissue evidence="2">Old leaves</tissue>
    </source>
</reference>
<accession>A0ABR2RZK8</accession>
<evidence type="ECO:0000313" key="2">
    <source>
        <dbReference type="EMBL" id="KAK9018435.1"/>
    </source>
</evidence>
<proteinExistence type="predicted"/>
<keyword evidence="3" id="KW-1185">Reference proteome</keyword>
<comment type="caution">
    <text evidence="2">The sequence shown here is derived from an EMBL/GenBank/DDBJ whole genome shotgun (WGS) entry which is preliminary data.</text>
</comment>
<dbReference type="EMBL" id="JBBPBN010000019">
    <property type="protein sequence ID" value="KAK9018435.1"/>
    <property type="molecule type" value="Genomic_DNA"/>
</dbReference>
<sequence length="183" mass="21023">MTTSSSSSVKGLPSRFNTAAVKERYHNIVAAKNRWEEQGFLFDKGLENYGLEPIIYKRLYDLGWLRFDRQPASVHLSWVREFYAHNAERDDTVNNVRGRKVPTNSTTINSILDLPENLPNIYELIGALEDVDYDTIKDQLCMPGTEWNITGKNLGTISHPRLLPDAKLWNTFVKRNLMPTSHN</sequence>
<dbReference type="Proteomes" id="UP001396334">
    <property type="component" value="Unassembled WGS sequence"/>
</dbReference>